<organism evidence="3 5">
    <name type="scientific">Stigmatella aurantiaca (strain DW4/3-1)</name>
    <dbReference type="NCBI Taxonomy" id="378806"/>
    <lineage>
        <taxon>Bacteria</taxon>
        <taxon>Pseudomonadati</taxon>
        <taxon>Myxococcota</taxon>
        <taxon>Myxococcia</taxon>
        <taxon>Myxococcales</taxon>
        <taxon>Cystobacterineae</taxon>
        <taxon>Archangiaceae</taxon>
        <taxon>Stigmatella</taxon>
    </lineage>
</organism>
<keyword evidence="1" id="KW-0472">Membrane</keyword>
<keyword evidence="4" id="KW-1185">Reference proteome</keyword>
<dbReference type="KEGG" id="sur:STAUR_0918"/>
<feature type="transmembrane region" description="Helical" evidence="1">
    <location>
        <begin position="57"/>
        <end position="75"/>
    </location>
</feature>
<dbReference type="HOGENOM" id="CLU_1452993_0_0_7"/>
<sequence>MPFTANQRYTGAAPPINLLVALDPGLRECGVALFDRDTGELLAAGMPENSMRRARGLPVWASMAAAVAVFVQGAIDELSALRTVASVHVVSECPQVYTAGKSKGDPNDLIELAGVVGRVAGALGASSELSYLPREWKGTLDGDVMVERIKGRIDERPVERARVRLPRTADKHHNVWDAVGVGLHAVGRLAPRKVFPR</sequence>
<dbReference type="RefSeq" id="WP_002612814.1">
    <property type="nucleotide sequence ID" value="NC_014623.1"/>
</dbReference>
<accession>Q096J2</accession>
<dbReference type="AlphaFoldDB" id="Q096J2"/>
<evidence type="ECO:0000256" key="1">
    <source>
        <dbReference type="SAM" id="Phobius"/>
    </source>
</evidence>
<name>Q096J2_STIAD</name>
<dbReference type="EMBL" id="AAMD01000029">
    <property type="protein sequence ID" value="EAU67674.1"/>
    <property type="molecule type" value="Genomic_DNA"/>
</dbReference>
<evidence type="ECO:0000313" key="3">
    <source>
        <dbReference type="EMBL" id="EAU67674.1"/>
    </source>
</evidence>
<evidence type="ECO:0000313" key="2">
    <source>
        <dbReference type="EMBL" id="ADO68722.1"/>
    </source>
</evidence>
<dbReference type="Proteomes" id="UP000001351">
    <property type="component" value="Chromosome"/>
</dbReference>
<dbReference type="PATRIC" id="fig|378806.16.peg.6928"/>
<proteinExistence type="predicted"/>
<evidence type="ECO:0000313" key="5">
    <source>
        <dbReference type="Proteomes" id="UP000032702"/>
    </source>
</evidence>
<reference evidence="2 4" key="2">
    <citation type="journal article" date="2011" name="Mol. Biol. Evol.">
        <title>Comparative genomic analysis of fruiting body formation in Myxococcales.</title>
        <authorList>
            <person name="Huntley S."/>
            <person name="Hamann N."/>
            <person name="Wegener-Feldbrugge S."/>
            <person name="Treuner-Lange A."/>
            <person name="Kube M."/>
            <person name="Reinhardt R."/>
            <person name="Klages S."/>
            <person name="Muller R."/>
            <person name="Ronning C.M."/>
            <person name="Nierman W.C."/>
            <person name="Sogaard-Andersen L."/>
        </authorList>
    </citation>
    <scope>NUCLEOTIDE SEQUENCE [LARGE SCALE GENOMIC DNA]</scope>
    <source>
        <strain evidence="2 4">DW4/3-1</strain>
    </source>
</reference>
<dbReference type="Proteomes" id="UP000032702">
    <property type="component" value="Unassembled WGS sequence"/>
</dbReference>
<dbReference type="STRING" id="378806.STAUR_0918"/>
<gene>
    <name evidence="2" type="ordered locus">STAUR_0918</name>
    <name evidence="3" type="ORF">STIAU_0616</name>
</gene>
<protein>
    <submittedName>
        <fullName evidence="2">Conserved uncharacterized protein</fullName>
    </submittedName>
</protein>
<reference evidence="3 5" key="1">
    <citation type="submission" date="2006-04" db="EMBL/GenBank/DDBJ databases">
        <authorList>
            <person name="Nierman W.C."/>
        </authorList>
    </citation>
    <scope>NUCLEOTIDE SEQUENCE [LARGE SCALE GENOMIC DNA]</scope>
    <source>
        <strain evidence="3 5">DW4/3-1</strain>
    </source>
</reference>
<dbReference type="OrthoDB" id="5381565at2"/>
<evidence type="ECO:0000313" key="4">
    <source>
        <dbReference type="Proteomes" id="UP000001351"/>
    </source>
</evidence>
<dbReference type="EMBL" id="CP002271">
    <property type="protein sequence ID" value="ADO68722.1"/>
    <property type="molecule type" value="Genomic_DNA"/>
</dbReference>
<keyword evidence="1" id="KW-0812">Transmembrane</keyword>
<keyword evidence="1" id="KW-1133">Transmembrane helix</keyword>